<evidence type="ECO:0000256" key="8">
    <source>
        <dbReference type="RuleBase" id="RU280819"/>
    </source>
</evidence>
<comment type="subcellular location">
    <subcellularLocation>
        <location evidence="1 8">Endoplasmic reticulum membrane</location>
        <topology evidence="1 8">Multi-pass membrane protein</topology>
    </subcellularLocation>
</comment>
<evidence type="ECO:0000256" key="6">
    <source>
        <dbReference type="ARBA" id="ARBA00022989"/>
    </source>
</evidence>
<feature type="transmembrane region" description="Helical" evidence="8">
    <location>
        <begin position="162"/>
        <end position="180"/>
    </location>
</feature>
<comment type="function">
    <text evidence="8">A acetyltransferase, which acetylates the inositol ring of phosphatidylinositol during biosynthesis of GPI-anchor.</text>
</comment>
<evidence type="ECO:0000256" key="4">
    <source>
        <dbReference type="ARBA" id="ARBA00022502"/>
    </source>
</evidence>
<sequence length="489" mass="55519">MSTLKDRKEAFVTGLEGGSIMEINIVTSVALTGYFCWNIIRYYSQDGSVSTLVDFCLNWVALLLSITIYSSDAYLLTNLLVLPSIYLFGFNYWSRSSIKSSKTEETQQHKKDPFLLEKKPFLSAYRSGMLIITCLAILAVDFEIFPRRFAKVETWGTSLMDLGVGSFVFSNGVVSARALFKEKLRPSNSKTSAIKKIIGGFRSGVTLLVLGLCRLYFVKNLEYQEHVTEYGVHWNFFITLSLLPPVLVILDPLTAYIPQCIFALSFSLCYEYFMIKDDKFLNYLILSDRSNIFNANREGIVSFIGYCSIFLWGQTIGFFVLGNKKTVNNLYRCSTQVIGEDKNQQRSKWTRLTSVSPITGLFIWFCIFFVTFEIISNIHPNTVSRRFANLPYTIWVATYNTGFLLGYAFVDKMFGNSASNYKLPILLESMNCNGLAMFLLSNVTTGLINMSMSTIDANAYVSISVLLAYAAYLALVSWFLYNRKIFIKL</sequence>
<organism evidence="9 10">
    <name type="scientific">Nakaseomyces bracarensis</name>
    <dbReference type="NCBI Taxonomy" id="273131"/>
    <lineage>
        <taxon>Eukaryota</taxon>
        <taxon>Fungi</taxon>
        <taxon>Dikarya</taxon>
        <taxon>Ascomycota</taxon>
        <taxon>Saccharomycotina</taxon>
        <taxon>Saccharomycetes</taxon>
        <taxon>Saccharomycetales</taxon>
        <taxon>Saccharomycetaceae</taxon>
        <taxon>Nakaseomyces</taxon>
    </lineage>
</organism>
<feature type="transmembrane region" description="Helical" evidence="8">
    <location>
        <begin position="430"/>
        <end position="448"/>
    </location>
</feature>
<dbReference type="InterPro" id="IPR009447">
    <property type="entry name" value="PIGW/GWT1"/>
</dbReference>
<keyword evidence="10" id="KW-1185">Reference proteome</keyword>
<reference evidence="9 10" key="1">
    <citation type="submission" date="2024-05" db="EMBL/GenBank/DDBJ databases">
        <title>Long read based assembly of the Candida bracarensis genome reveals expanded adhesin content.</title>
        <authorList>
            <person name="Marcet-Houben M."/>
            <person name="Ksiezopolska E."/>
            <person name="Gabaldon T."/>
        </authorList>
    </citation>
    <scope>NUCLEOTIDE SEQUENCE [LARGE SCALE GENOMIC DNA]</scope>
    <source>
        <strain evidence="9 10">CBM6</strain>
    </source>
</reference>
<feature type="transmembrane region" description="Helical" evidence="8">
    <location>
        <begin position="75"/>
        <end position="93"/>
    </location>
</feature>
<keyword evidence="4 8" id="KW-0337">GPI-anchor biosynthesis</keyword>
<name>A0ABR4NV42_9SACH</name>
<dbReference type="PANTHER" id="PTHR20661">
    <property type="entry name" value="PHOSPHATIDYLINOSITOL-GLYCAN BIOSYNTHESIS CLASS W PROTEIN"/>
    <property type="match status" value="1"/>
</dbReference>
<feature type="transmembrane region" description="Helical" evidence="8">
    <location>
        <begin position="460"/>
        <end position="481"/>
    </location>
</feature>
<comment type="caution">
    <text evidence="9">The sequence shown here is derived from an EMBL/GenBank/DDBJ whole genome shotgun (WGS) entry which is preliminary data.</text>
</comment>
<evidence type="ECO:0000256" key="3">
    <source>
        <dbReference type="ARBA" id="ARBA00007559"/>
    </source>
</evidence>
<dbReference type="PIRSF" id="PIRSF017321">
    <property type="entry name" value="GWT1"/>
    <property type="match status" value="1"/>
</dbReference>
<dbReference type="EMBL" id="JBEVYD010000005">
    <property type="protein sequence ID" value="KAL3232502.1"/>
    <property type="molecule type" value="Genomic_DNA"/>
</dbReference>
<feature type="transmembrane region" description="Helical" evidence="8">
    <location>
        <begin position="124"/>
        <end position="142"/>
    </location>
</feature>
<evidence type="ECO:0000256" key="7">
    <source>
        <dbReference type="ARBA" id="ARBA00023136"/>
    </source>
</evidence>
<feature type="transmembrane region" description="Helical" evidence="8">
    <location>
        <begin position="52"/>
        <end position="69"/>
    </location>
</feature>
<proteinExistence type="inferred from homology"/>
<keyword evidence="5 8" id="KW-0812">Transmembrane</keyword>
<dbReference type="EC" id="2.3.-.-" evidence="8"/>
<evidence type="ECO:0000256" key="1">
    <source>
        <dbReference type="ARBA" id="ARBA00004477"/>
    </source>
</evidence>
<feature type="transmembrane region" description="Helical" evidence="8">
    <location>
        <begin position="20"/>
        <end position="40"/>
    </location>
</feature>
<feature type="transmembrane region" description="Helical" evidence="8">
    <location>
        <begin position="300"/>
        <end position="322"/>
    </location>
</feature>
<keyword evidence="8" id="KW-0808">Transferase</keyword>
<comment type="similarity">
    <text evidence="3 8">Belongs to the PIGW family.</text>
</comment>
<protein>
    <recommendedName>
        <fullName evidence="8">GPI-anchored wall transfer protein</fullName>
        <ecNumber evidence="8">2.3.-.-</ecNumber>
    </recommendedName>
</protein>
<accession>A0ABR4NV42</accession>
<keyword evidence="8" id="KW-0012">Acyltransferase</keyword>
<feature type="transmembrane region" description="Helical" evidence="8">
    <location>
        <begin position="256"/>
        <end position="275"/>
    </location>
</feature>
<keyword evidence="7 8" id="KW-0472">Membrane</keyword>
<evidence type="ECO:0000256" key="5">
    <source>
        <dbReference type="ARBA" id="ARBA00022692"/>
    </source>
</evidence>
<dbReference type="Proteomes" id="UP001623330">
    <property type="component" value="Unassembled WGS sequence"/>
</dbReference>
<dbReference type="Pfam" id="PF06423">
    <property type="entry name" value="GWT1"/>
    <property type="match status" value="1"/>
</dbReference>
<comment type="pathway">
    <text evidence="2 8">Glycolipid biosynthesis; glycosylphosphatidylinositol-anchor biosynthesis.</text>
</comment>
<evidence type="ECO:0000313" key="10">
    <source>
        <dbReference type="Proteomes" id="UP001623330"/>
    </source>
</evidence>
<feature type="transmembrane region" description="Helical" evidence="8">
    <location>
        <begin position="201"/>
        <end position="218"/>
    </location>
</feature>
<keyword evidence="8" id="KW-0256">Endoplasmic reticulum</keyword>
<feature type="transmembrane region" description="Helical" evidence="8">
    <location>
        <begin position="392"/>
        <end position="410"/>
    </location>
</feature>
<evidence type="ECO:0000313" key="9">
    <source>
        <dbReference type="EMBL" id="KAL3232502.1"/>
    </source>
</evidence>
<feature type="transmembrane region" description="Helical" evidence="8">
    <location>
        <begin position="352"/>
        <end position="372"/>
    </location>
</feature>
<gene>
    <name evidence="9" type="ORF">RNJ44_04418</name>
</gene>
<feature type="transmembrane region" description="Helical" evidence="8">
    <location>
        <begin position="230"/>
        <end position="249"/>
    </location>
</feature>
<evidence type="ECO:0000256" key="2">
    <source>
        <dbReference type="ARBA" id="ARBA00004687"/>
    </source>
</evidence>
<keyword evidence="6 8" id="KW-1133">Transmembrane helix</keyword>
<dbReference type="PANTHER" id="PTHR20661:SF0">
    <property type="entry name" value="PHOSPHATIDYLINOSITOL-GLYCAN BIOSYNTHESIS CLASS W PROTEIN"/>
    <property type="match status" value="1"/>
</dbReference>